<dbReference type="OrthoDB" id="2294582at2"/>
<evidence type="ECO:0000256" key="1">
    <source>
        <dbReference type="ARBA" id="ARBA00007362"/>
    </source>
</evidence>
<feature type="transmembrane region" description="Helical" evidence="2">
    <location>
        <begin position="32"/>
        <end position="54"/>
    </location>
</feature>
<dbReference type="Gene3D" id="1.10.3730.20">
    <property type="match status" value="1"/>
</dbReference>
<protein>
    <submittedName>
        <fullName evidence="4">EamA-like transporter family protein</fullName>
    </submittedName>
</protein>
<proteinExistence type="inferred from homology"/>
<evidence type="ECO:0000313" key="5">
    <source>
        <dbReference type="Proteomes" id="UP000198943"/>
    </source>
</evidence>
<dbReference type="InterPro" id="IPR037185">
    <property type="entry name" value="EmrE-like"/>
</dbReference>
<feature type="domain" description="EamA" evidence="3">
    <location>
        <begin position="8"/>
        <end position="140"/>
    </location>
</feature>
<reference evidence="5" key="1">
    <citation type="submission" date="2016-10" db="EMBL/GenBank/DDBJ databases">
        <authorList>
            <person name="Varghese N."/>
            <person name="Submissions S."/>
        </authorList>
    </citation>
    <scope>NUCLEOTIDE SEQUENCE [LARGE SCALE GENOMIC DNA]</scope>
    <source>
        <strain evidence="5">DSM 11005</strain>
    </source>
</reference>
<dbReference type="RefSeq" id="WP_093730224.1">
    <property type="nucleotide sequence ID" value="NZ_FMYW01000007.1"/>
</dbReference>
<organism evidence="4 5">
    <name type="scientific">Succiniclasticum ruminis</name>
    <dbReference type="NCBI Taxonomy" id="40841"/>
    <lineage>
        <taxon>Bacteria</taxon>
        <taxon>Bacillati</taxon>
        <taxon>Bacillota</taxon>
        <taxon>Negativicutes</taxon>
        <taxon>Acidaminococcales</taxon>
        <taxon>Acidaminococcaceae</taxon>
        <taxon>Succiniclasticum</taxon>
    </lineage>
</organism>
<feature type="transmembrane region" description="Helical" evidence="2">
    <location>
        <begin position="122"/>
        <end position="139"/>
    </location>
</feature>
<sequence>MVSYVWPIALVVFSNTLYQICAKEVPGGVNAFATLTVTYLVGALASGVLFFVTGNGASLLQEYGRLNWASFLLGLVIVGLEAGWIYAYKAGWPVSTAFIVQSAILAGFLLLVGYLLYHEPLAWNKIVGVVICLIGLYVINYK</sequence>
<dbReference type="EMBL" id="FMYW01000007">
    <property type="protein sequence ID" value="SDC41507.1"/>
    <property type="molecule type" value="Genomic_DNA"/>
</dbReference>
<gene>
    <name evidence="4" type="ORF">SAMN04487864_10729</name>
</gene>
<dbReference type="SUPFAM" id="SSF103481">
    <property type="entry name" value="Multidrug resistance efflux transporter EmrE"/>
    <property type="match status" value="1"/>
</dbReference>
<keyword evidence="2" id="KW-0812">Transmembrane</keyword>
<feature type="transmembrane region" description="Helical" evidence="2">
    <location>
        <begin position="66"/>
        <end position="86"/>
    </location>
</feature>
<dbReference type="InterPro" id="IPR000620">
    <property type="entry name" value="EamA_dom"/>
</dbReference>
<dbReference type="Pfam" id="PF00892">
    <property type="entry name" value="EamA"/>
    <property type="match status" value="1"/>
</dbReference>
<dbReference type="GO" id="GO:0016020">
    <property type="term" value="C:membrane"/>
    <property type="evidence" value="ECO:0007669"/>
    <property type="project" value="InterPro"/>
</dbReference>
<keyword evidence="2" id="KW-1133">Transmembrane helix</keyword>
<evidence type="ECO:0000313" key="4">
    <source>
        <dbReference type="EMBL" id="SDC41507.1"/>
    </source>
</evidence>
<feature type="transmembrane region" description="Helical" evidence="2">
    <location>
        <begin position="98"/>
        <end position="117"/>
    </location>
</feature>
<keyword evidence="5" id="KW-1185">Reference proteome</keyword>
<dbReference type="Proteomes" id="UP000198943">
    <property type="component" value="Unassembled WGS sequence"/>
</dbReference>
<evidence type="ECO:0000259" key="3">
    <source>
        <dbReference type="Pfam" id="PF00892"/>
    </source>
</evidence>
<comment type="similarity">
    <text evidence="1">Belongs to the EamA transporter family.</text>
</comment>
<accession>A0A1G6LEW2</accession>
<keyword evidence="2" id="KW-0472">Membrane</keyword>
<name>A0A1G6LEW2_9FIRM</name>
<evidence type="ECO:0000256" key="2">
    <source>
        <dbReference type="SAM" id="Phobius"/>
    </source>
</evidence>
<dbReference type="AlphaFoldDB" id="A0A1G6LEW2"/>